<dbReference type="InterPro" id="IPR000595">
    <property type="entry name" value="cNMP-bd_dom"/>
</dbReference>
<feature type="region of interest" description="Disordered" evidence="9">
    <location>
        <begin position="1"/>
        <end position="24"/>
    </location>
</feature>
<evidence type="ECO:0000256" key="2">
    <source>
        <dbReference type="ARBA" id="ARBA00022448"/>
    </source>
</evidence>
<dbReference type="AlphaFoldDB" id="A0A8S1F6K9"/>
<dbReference type="SUPFAM" id="SSF51206">
    <property type="entry name" value="cAMP-binding domain-like"/>
    <property type="match status" value="1"/>
</dbReference>
<evidence type="ECO:0000259" key="11">
    <source>
        <dbReference type="PROSITE" id="PS50042"/>
    </source>
</evidence>
<dbReference type="Pfam" id="PF00027">
    <property type="entry name" value="cNMP_binding"/>
    <property type="match status" value="1"/>
</dbReference>
<proteinExistence type="predicted"/>
<feature type="compositionally biased region" description="Acidic residues" evidence="9">
    <location>
        <begin position="759"/>
        <end position="783"/>
    </location>
</feature>
<evidence type="ECO:0000256" key="7">
    <source>
        <dbReference type="ARBA" id="ARBA00023286"/>
    </source>
</evidence>
<dbReference type="Gene3D" id="1.10.287.630">
    <property type="entry name" value="Helix hairpin bin"/>
    <property type="match status" value="1"/>
</dbReference>
<dbReference type="GO" id="GO:0005222">
    <property type="term" value="F:intracellularly cAMP-activated cation channel activity"/>
    <property type="evidence" value="ECO:0007669"/>
    <property type="project" value="TreeGrafter"/>
</dbReference>
<evidence type="ECO:0000256" key="5">
    <source>
        <dbReference type="ARBA" id="ARBA00023065"/>
    </source>
</evidence>
<dbReference type="EMBL" id="CADEPM010000007">
    <property type="protein sequence ID" value="CAB3408502.1"/>
    <property type="molecule type" value="Genomic_DNA"/>
</dbReference>
<feature type="region of interest" description="Disordered" evidence="9">
    <location>
        <begin position="121"/>
        <end position="147"/>
    </location>
</feature>
<name>A0A8S1F6K9_9PELO</name>
<keyword evidence="4 10" id="KW-1133">Transmembrane helix</keyword>
<organism evidence="12 13">
    <name type="scientific">Caenorhabditis bovis</name>
    <dbReference type="NCBI Taxonomy" id="2654633"/>
    <lineage>
        <taxon>Eukaryota</taxon>
        <taxon>Metazoa</taxon>
        <taxon>Ecdysozoa</taxon>
        <taxon>Nematoda</taxon>
        <taxon>Chromadorea</taxon>
        <taxon>Rhabditida</taxon>
        <taxon>Rhabditina</taxon>
        <taxon>Rhabditomorpha</taxon>
        <taxon>Rhabditoidea</taxon>
        <taxon>Rhabditidae</taxon>
        <taxon>Peloderinae</taxon>
        <taxon>Caenorhabditis</taxon>
    </lineage>
</organism>
<dbReference type="PROSITE" id="PS50042">
    <property type="entry name" value="CNMP_BINDING_3"/>
    <property type="match status" value="1"/>
</dbReference>
<feature type="compositionally biased region" description="Polar residues" evidence="9">
    <location>
        <begin position="135"/>
        <end position="147"/>
    </location>
</feature>
<feature type="domain" description="Cyclic nucleotide-binding" evidence="11">
    <location>
        <begin position="563"/>
        <end position="667"/>
    </location>
</feature>
<dbReference type="InterPro" id="IPR050866">
    <property type="entry name" value="CNG_cation_channel"/>
</dbReference>
<keyword evidence="3 10" id="KW-0812">Transmembrane</keyword>
<comment type="subcellular location">
    <subcellularLocation>
        <location evidence="1">Membrane</location>
        <topology evidence="1">Multi-pass membrane protein</topology>
    </subcellularLocation>
</comment>
<evidence type="ECO:0000256" key="10">
    <source>
        <dbReference type="SAM" id="Phobius"/>
    </source>
</evidence>
<dbReference type="InterPro" id="IPR018488">
    <property type="entry name" value="cNMP-bd_CS"/>
</dbReference>
<dbReference type="GO" id="GO:0017071">
    <property type="term" value="C:intracellular cyclic nucleotide activated cation channel complex"/>
    <property type="evidence" value="ECO:0007669"/>
    <property type="project" value="TreeGrafter"/>
</dbReference>
<feature type="compositionally biased region" description="Basic and acidic residues" evidence="9">
    <location>
        <begin position="59"/>
        <end position="79"/>
    </location>
</feature>
<evidence type="ECO:0000256" key="9">
    <source>
        <dbReference type="SAM" id="MobiDB-lite"/>
    </source>
</evidence>
<dbReference type="GO" id="GO:0030553">
    <property type="term" value="F:cGMP binding"/>
    <property type="evidence" value="ECO:0007669"/>
    <property type="project" value="TreeGrafter"/>
</dbReference>
<feature type="region of interest" description="Disordered" evidence="9">
    <location>
        <begin position="44"/>
        <end position="104"/>
    </location>
</feature>
<dbReference type="Proteomes" id="UP000494206">
    <property type="component" value="Unassembled WGS sequence"/>
</dbReference>
<gene>
    <name evidence="12" type="ORF">CBOVIS_LOCUS10279</name>
</gene>
<dbReference type="SMART" id="SM00100">
    <property type="entry name" value="cNMP"/>
    <property type="match status" value="1"/>
</dbReference>
<dbReference type="GO" id="GO:0005223">
    <property type="term" value="F:intracellularly cGMP-activated cation channel activity"/>
    <property type="evidence" value="ECO:0007669"/>
    <property type="project" value="TreeGrafter"/>
</dbReference>
<feature type="compositionally biased region" description="Basic and acidic residues" evidence="9">
    <location>
        <begin position="121"/>
        <end position="131"/>
    </location>
</feature>
<sequence length="821" mass="93902">MDSDKERLVNGSPTTSPQTPPIFAEKLTNLTSFAREMRKRQFQIVDCQKSSKPQQLDESEFRTPRSEDSFDLGTARDEATSSQPPPSGILPVPTVQITSPHDRSREVVIQIDALEGIESLDTKTHGDEDPHSLSALGSSNAATRSSSVIEDDVKSQLSFIMKERLHSLAREVHRRTSEVRDDLIKETPEDSVSLTSSIQRLDEHRPSLMSLIGLQKRSESPSNADNYKKIFGFKLKDTINPYGRLYIAWLSIVTICFIYNAFCIPLRSSYPYQTPNNAKYWFAADYSCDLIYLLDMLFIKPKLRFTRGGIQVRNSKETVRHYLMTRTFKLDILSILPTDIFYFIVSSSPIFRLNRLLKINSFWLLFDMLDNSVSNPYAIRIARTLSYMIYIIHCNSCVYYTLSAAQAFGQIAYHENGKWYLNKWVYNNQGNAYIRCFYFTAAVATSTGNNPAPTNVIEYIYMTCSWMMGVFVFALLLGQIRDIVSNANRNREEFQRKMDMALSECHKLGLTKDLTDRVRDWFIYTWQQQKTLDEKKLIEKLPLKLQTDLALSVHYNTLSKVQLFQDCDRALLRDLVLKLRPVIFLPGDMICKKGDVGKEMYIVNHGVLQVVGGERNETVFAELGQGAVFGEISLLAIGGNNRRTASIRSKGYSTLFVLAKEDLNDVIRYYPQAQALLKRKAAQMLKNDKKSDTGKEKEKQQEMEDRCRINPMGTPKMLKIVADILPKDNKTTLELKKAIEISESRRSTIHYPWTTLQIGDEEDDDEWADEDISDVFEDSEPSDSEGHQGDSEDDPLEDMEIVEEKEVLLSDPEGETKIKEE</sequence>
<dbReference type="GO" id="GO:0005886">
    <property type="term" value="C:plasma membrane"/>
    <property type="evidence" value="ECO:0007669"/>
    <property type="project" value="TreeGrafter"/>
</dbReference>
<keyword evidence="8" id="KW-0407">Ion channel</keyword>
<dbReference type="FunFam" id="1.10.287.70:FF:000072">
    <property type="entry name" value="Cyclic nucleotide gated channel beta 3"/>
    <property type="match status" value="1"/>
</dbReference>
<feature type="transmembrane region" description="Helical" evidence="10">
    <location>
        <begin position="245"/>
        <end position="268"/>
    </location>
</feature>
<keyword evidence="7" id="KW-1071">Ligand-gated ion channel</keyword>
<dbReference type="PROSITE" id="PS00888">
    <property type="entry name" value="CNMP_BINDING_1"/>
    <property type="match status" value="1"/>
</dbReference>
<dbReference type="SUPFAM" id="SSF81324">
    <property type="entry name" value="Voltage-gated potassium channels"/>
    <property type="match status" value="1"/>
</dbReference>
<dbReference type="Gene3D" id="2.60.120.10">
    <property type="entry name" value="Jelly Rolls"/>
    <property type="match status" value="1"/>
</dbReference>
<keyword evidence="13" id="KW-1185">Reference proteome</keyword>
<comment type="caution">
    <text evidence="12">The sequence shown here is derived from an EMBL/GenBank/DDBJ whole genome shotgun (WGS) entry which is preliminary data.</text>
</comment>
<keyword evidence="2" id="KW-0813">Transport</keyword>
<dbReference type="Pfam" id="PF00520">
    <property type="entry name" value="Ion_trans"/>
    <property type="match status" value="1"/>
</dbReference>
<dbReference type="GO" id="GO:0044877">
    <property type="term" value="F:protein-containing complex binding"/>
    <property type="evidence" value="ECO:0007669"/>
    <property type="project" value="TreeGrafter"/>
</dbReference>
<dbReference type="InterPro" id="IPR014710">
    <property type="entry name" value="RmlC-like_jellyroll"/>
</dbReference>
<dbReference type="FunFam" id="1.10.287.630:FF:000001">
    <property type="entry name" value="Cyclic nucleotide-gated channel alpha 3"/>
    <property type="match status" value="1"/>
</dbReference>
<dbReference type="CDD" id="cd00038">
    <property type="entry name" value="CAP_ED"/>
    <property type="match status" value="1"/>
</dbReference>
<dbReference type="PROSITE" id="PS00889">
    <property type="entry name" value="CNMP_BINDING_2"/>
    <property type="match status" value="1"/>
</dbReference>
<dbReference type="PANTHER" id="PTHR45638">
    <property type="entry name" value="CYCLIC NUCLEOTIDE-GATED CATION CHANNEL SUBUNIT A"/>
    <property type="match status" value="1"/>
</dbReference>
<dbReference type="OrthoDB" id="421226at2759"/>
<dbReference type="InterPro" id="IPR018490">
    <property type="entry name" value="cNMP-bd_dom_sf"/>
</dbReference>
<evidence type="ECO:0000256" key="4">
    <source>
        <dbReference type="ARBA" id="ARBA00022989"/>
    </source>
</evidence>
<keyword evidence="5" id="KW-0406">Ion transport</keyword>
<dbReference type="FunFam" id="2.60.120.10:FF:000078">
    <property type="entry name" value="Cyclic nucleotide-gated channel"/>
    <property type="match status" value="1"/>
</dbReference>
<reference evidence="12 13" key="1">
    <citation type="submission" date="2020-04" db="EMBL/GenBank/DDBJ databases">
        <authorList>
            <person name="Laetsch R D."/>
            <person name="Stevens L."/>
            <person name="Kumar S."/>
            <person name="Blaxter L. M."/>
        </authorList>
    </citation>
    <scope>NUCLEOTIDE SEQUENCE [LARGE SCALE GENOMIC DNA]</scope>
</reference>
<evidence type="ECO:0000313" key="13">
    <source>
        <dbReference type="Proteomes" id="UP000494206"/>
    </source>
</evidence>
<evidence type="ECO:0000256" key="6">
    <source>
        <dbReference type="ARBA" id="ARBA00023136"/>
    </source>
</evidence>
<keyword evidence="6 10" id="KW-0472">Membrane</keyword>
<evidence type="ECO:0000313" key="12">
    <source>
        <dbReference type="EMBL" id="CAB3408502.1"/>
    </source>
</evidence>
<dbReference type="PANTHER" id="PTHR45638:SF1">
    <property type="entry name" value="CYCLIC NUCLEOTIDE-GATED ION CHANNEL SUBUNIT B, ISOFORM A"/>
    <property type="match status" value="1"/>
</dbReference>
<evidence type="ECO:0000256" key="3">
    <source>
        <dbReference type="ARBA" id="ARBA00022692"/>
    </source>
</evidence>
<protein>
    <recommendedName>
        <fullName evidence="11">Cyclic nucleotide-binding domain-containing protein</fullName>
    </recommendedName>
</protein>
<evidence type="ECO:0000256" key="1">
    <source>
        <dbReference type="ARBA" id="ARBA00004141"/>
    </source>
</evidence>
<accession>A0A8S1F6K9</accession>
<feature type="transmembrane region" description="Helical" evidence="10">
    <location>
        <begin position="459"/>
        <end position="480"/>
    </location>
</feature>
<dbReference type="InterPro" id="IPR005821">
    <property type="entry name" value="Ion_trans_dom"/>
</dbReference>
<feature type="region of interest" description="Disordered" evidence="9">
    <location>
        <begin position="759"/>
        <end position="799"/>
    </location>
</feature>
<evidence type="ECO:0000256" key="8">
    <source>
        <dbReference type="ARBA" id="ARBA00023303"/>
    </source>
</evidence>
<dbReference type="Gene3D" id="1.10.287.70">
    <property type="match status" value="1"/>
</dbReference>